<comment type="caution">
    <text evidence="1">The sequence shown here is derived from an EMBL/GenBank/DDBJ whole genome shotgun (WGS) entry which is preliminary data.</text>
</comment>
<name>A0ABW9ZE51_9HYPH</name>
<gene>
    <name evidence="1" type="ORF">GWI71_05325</name>
</gene>
<protein>
    <submittedName>
        <fullName evidence="1">Uncharacterized protein</fullName>
    </submittedName>
</protein>
<evidence type="ECO:0000313" key="2">
    <source>
        <dbReference type="Proteomes" id="UP000541347"/>
    </source>
</evidence>
<accession>A0ABW9ZE51</accession>
<sequence>MIQTIDHILHYSGPDAVNLLALGITNEEQPVTLADLSVRPMTGIFDGAPITVSRVNVIAQEAVIDDAGNELSPMLMVPGVWLAVRADRLLTGLPELVAAADADRARQGLPYVIHLNPAYPLDSLRKRVFPQWMGDDYDLRSLSEADVVA</sequence>
<dbReference type="EMBL" id="JAABLP010000001">
    <property type="protein sequence ID" value="NBN63095.1"/>
    <property type="molecule type" value="Genomic_DNA"/>
</dbReference>
<dbReference type="Proteomes" id="UP000541347">
    <property type="component" value="Unassembled WGS sequence"/>
</dbReference>
<keyword evidence="2" id="KW-1185">Reference proteome</keyword>
<organism evidence="1 2">
    <name type="scientific">Pannonibacter tanglangensis</name>
    <dbReference type="NCBI Taxonomy" id="2750084"/>
    <lineage>
        <taxon>Bacteria</taxon>
        <taxon>Pseudomonadati</taxon>
        <taxon>Pseudomonadota</taxon>
        <taxon>Alphaproteobacteria</taxon>
        <taxon>Hyphomicrobiales</taxon>
        <taxon>Stappiaceae</taxon>
        <taxon>Pannonibacter</taxon>
    </lineage>
</organism>
<proteinExistence type="predicted"/>
<reference evidence="1 2" key="1">
    <citation type="submission" date="2020-01" db="EMBL/GenBank/DDBJ databases">
        <authorList>
            <person name="Peng S.Y."/>
            <person name="Li J."/>
            <person name="Wang M."/>
            <person name="Wang L."/>
            <person name="Wang C.Q."/>
            <person name="Wang J.R."/>
        </authorList>
    </citation>
    <scope>NUCLEOTIDE SEQUENCE [LARGE SCALE GENOMIC DNA]</scope>
    <source>
        <strain evidence="1 2">XCT-34</strain>
    </source>
</reference>
<dbReference type="RefSeq" id="WP_161674580.1">
    <property type="nucleotide sequence ID" value="NZ_JAABLP010000001.1"/>
</dbReference>
<evidence type="ECO:0000313" key="1">
    <source>
        <dbReference type="EMBL" id="NBN63095.1"/>
    </source>
</evidence>